<keyword evidence="4 7" id="KW-0067">ATP-binding</keyword>
<name>A0A081BFU1_9LACO</name>
<dbReference type="eggNOG" id="COG1196">
    <property type="taxonomic scope" value="Bacteria"/>
</dbReference>
<gene>
    <name evidence="7 9" type="primary">smc</name>
    <name evidence="9" type="ORF">LOSG293_010070</name>
</gene>
<keyword evidence="3 7" id="KW-0547">Nucleotide-binding</keyword>
<dbReference type="GO" id="GO:0007059">
    <property type="term" value="P:chromosome segregation"/>
    <property type="evidence" value="ECO:0007669"/>
    <property type="project" value="UniProtKB-UniRule"/>
</dbReference>
<dbReference type="InterPro" id="IPR003395">
    <property type="entry name" value="RecF/RecN/SMC_N"/>
</dbReference>
<dbReference type="PANTHER" id="PTHR43977">
    <property type="entry name" value="STRUCTURAL MAINTENANCE OF CHROMOSOMES PROTEIN 3"/>
    <property type="match status" value="1"/>
</dbReference>
<feature type="binding site" evidence="7">
    <location>
        <begin position="32"/>
        <end position="39"/>
    </location>
    <ligand>
        <name>ATP</name>
        <dbReference type="ChEBI" id="CHEBI:30616"/>
    </ligand>
</feature>
<dbReference type="Gene3D" id="1.20.1060.20">
    <property type="match status" value="1"/>
</dbReference>
<evidence type="ECO:0000256" key="3">
    <source>
        <dbReference type="ARBA" id="ARBA00022741"/>
    </source>
</evidence>
<evidence type="ECO:0000256" key="5">
    <source>
        <dbReference type="ARBA" id="ARBA00023054"/>
    </source>
</evidence>
<dbReference type="InterPro" id="IPR036277">
    <property type="entry name" value="SMC_hinge_sf"/>
</dbReference>
<keyword evidence="2 7" id="KW-0963">Cytoplasm</keyword>
<reference evidence="9" key="1">
    <citation type="journal article" date="2014" name="Genome Announc.">
        <title>Draft Genome Sequence of Lactobacillus oryzae Strain SG293T.</title>
        <authorList>
            <person name="Tanizawa Y."/>
            <person name="Fujisawa T."/>
            <person name="Mochizuki T."/>
            <person name="Kaminuma E."/>
            <person name="Nakamura Y."/>
            <person name="Tohno M."/>
        </authorList>
    </citation>
    <scope>NUCLEOTIDE SEQUENCE [LARGE SCALE GENOMIC DNA]</scope>
    <source>
        <strain evidence="9">SG293</strain>
    </source>
</reference>
<feature type="coiled-coil region" evidence="7">
    <location>
        <begin position="891"/>
        <end position="928"/>
    </location>
</feature>
<comment type="domain">
    <text evidence="7">Contains large globular domains required for ATP hydrolysis at each terminus and a third globular domain forming a flexible hinge near the middle of the molecule. These domains are separated by coiled-coil structures.</text>
</comment>
<dbReference type="EMBL" id="BBJM01000001">
    <property type="protein sequence ID" value="GAK46909.1"/>
    <property type="molecule type" value="Genomic_DNA"/>
</dbReference>
<dbReference type="AlphaFoldDB" id="A0A081BFU1"/>
<dbReference type="GO" id="GO:0030261">
    <property type="term" value="P:chromosome condensation"/>
    <property type="evidence" value="ECO:0007669"/>
    <property type="project" value="InterPro"/>
</dbReference>
<proteinExistence type="inferred from homology"/>
<accession>A0A081BFU1</accession>
<keyword evidence="5 7" id="KW-0175">Coiled coil</keyword>
<dbReference type="Pfam" id="PF02463">
    <property type="entry name" value="SMC_N"/>
    <property type="match status" value="1"/>
</dbReference>
<dbReference type="InterPro" id="IPR027417">
    <property type="entry name" value="P-loop_NTPase"/>
</dbReference>
<evidence type="ECO:0000256" key="7">
    <source>
        <dbReference type="HAMAP-Rule" id="MF_01894"/>
    </source>
</evidence>
<comment type="function">
    <text evidence="7">Required for chromosome condensation and partitioning.</text>
</comment>
<dbReference type="FunFam" id="3.40.50.300:FF:000984">
    <property type="entry name" value="Chromosome partition protein Smc"/>
    <property type="match status" value="1"/>
</dbReference>
<dbReference type="Gene3D" id="3.40.50.300">
    <property type="entry name" value="P-loop containing nucleotide triphosphate hydrolases"/>
    <property type="match status" value="2"/>
</dbReference>
<dbReference type="FunFam" id="3.40.50.300:FF:000901">
    <property type="entry name" value="Chromosome partition protein Smc"/>
    <property type="match status" value="1"/>
</dbReference>
<feature type="coiled-coil region" evidence="7">
    <location>
        <begin position="174"/>
        <end position="208"/>
    </location>
</feature>
<dbReference type="GO" id="GO:0006260">
    <property type="term" value="P:DNA replication"/>
    <property type="evidence" value="ECO:0007669"/>
    <property type="project" value="UniProtKB-UniRule"/>
</dbReference>
<dbReference type="Gene3D" id="3.30.70.1620">
    <property type="match status" value="1"/>
</dbReference>
<keyword evidence="10" id="KW-1185">Reference proteome</keyword>
<evidence type="ECO:0000259" key="8">
    <source>
        <dbReference type="SMART" id="SM00968"/>
    </source>
</evidence>
<dbReference type="SMART" id="SM00968">
    <property type="entry name" value="SMC_hinge"/>
    <property type="match status" value="1"/>
</dbReference>
<dbReference type="CDD" id="cd03278">
    <property type="entry name" value="ABC_SMC_barmotin"/>
    <property type="match status" value="2"/>
</dbReference>
<feature type="coiled-coil region" evidence="7">
    <location>
        <begin position="666"/>
        <end position="735"/>
    </location>
</feature>
<evidence type="ECO:0000313" key="9">
    <source>
        <dbReference type="EMBL" id="GAK46909.1"/>
    </source>
</evidence>
<dbReference type="RefSeq" id="WP_034525548.1">
    <property type="nucleotide sequence ID" value="NZ_BBJM01000001.1"/>
</dbReference>
<feature type="coiled-coil region" evidence="7">
    <location>
        <begin position="365"/>
        <end position="434"/>
    </location>
</feature>
<comment type="subcellular location">
    <subcellularLocation>
        <location evidence="1 7">Cytoplasm</location>
    </subcellularLocation>
</comment>
<dbReference type="OrthoDB" id="9808768at2"/>
<dbReference type="Proteomes" id="UP000028700">
    <property type="component" value="Unassembled WGS sequence"/>
</dbReference>
<feature type="coiled-coil region" evidence="7">
    <location>
        <begin position="234"/>
        <end position="338"/>
    </location>
</feature>
<dbReference type="STRING" id="1291743.LOSG293_010070"/>
<evidence type="ECO:0000256" key="6">
    <source>
        <dbReference type="ARBA" id="ARBA00023125"/>
    </source>
</evidence>
<dbReference type="GO" id="GO:0007062">
    <property type="term" value="P:sister chromatid cohesion"/>
    <property type="evidence" value="ECO:0007669"/>
    <property type="project" value="InterPro"/>
</dbReference>
<feature type="coiled-coil region" evidence="7">
    <location>
        <begin position="770"/>
        <end position="846"/>
    </location>
</feature>
<dbReference type="InterPro" id="IPR010935">
    <property type="entry name" value="SMC_hinge"/>
</dbReference>
<dbReference type="InterPro" id="IPR011890">
    <property type="entry name" value="SMC_prok"/>
</dbReference>
<evidence type="ECO:0000256" key="4">
    <source>
        <dbReference type="ARBA" id="ARBA00022840"/>
    </source>
</evidence>
<dbReference type="InterPro" id="IPR024704">
    <property type="entry name" value="SMC"/>
</dbReference>
<evidence type="ECO:0000256" key="2">
    <source>
        <dbReference type="ARBA" id="ARBA00022490"/>
    </source>
</evidence>
<keyword evidence="6 7" id="KW-0238">DNA-binding</keyword>
<evidence type="ECO:0000256" key="1">
    <source>
        <dbReference type="ARBA" id="ARBA00004496"/>
    </source>
</evidence>
<dbReference type="SUPFAM" id="SSF52540">
    <property type="entry name" value="P-loop containing nucleoside triphosphate hydrolases"/>
    <property type="match status" value="1"/>
</dbReference>
<sequence>MKLKSLEISGFKSFSDFTKIEFLPGLTGIVGPNGSGKSNISEAIRWVLGEQSAKSLRGSKMPEVIFAGSADRKPLNRAQVKITFDNTDHYLNSDFETITVTRKLFRSGESEYLINDQTVRLKDILELFMDSGMGQDSFSIISQGRVESIFNSKPEERRSIIEEVAGVFKYKKHKEKAERELQDTNEYLDRINDILRELNSQIAPLEEQSSLAKDYLDQKSRFEAYDQQRLVYEINQSQATKADLEKQRVEAQATVGSFNEKLTAIKAKISDLNQTDTRLASEKDRLQSELLSATRNYESLVGQKAIVEERTEHLVATRQALQEQIAALGQEAQTIETQASATDAAIAKQQTELDTLKASLAANDKSGFEKQIRTLEAKIDDLQNAYVDLMQQKASLHNEQQYLQKNRQSVDQRLKRIEENLTEAMSAAERYAAEQTKVATQLTQIEQTLSAQQDTYQQQTQAEADISEKGNHLQQQWLAALEIYQKAQARLNSLRNVSTDYSGFYQGVRSVLKNRKQFDGLIGPVSDILNIEPRYMTAVEYALGNQVQQVIVRDEGVAKQIIGYLSQNHLGRATFLPLSSIKTYHVTNDTLTQAQQVDGFIGVGSELVKVAPEYQVVMDHLLGTTLICDNLTHATTMAKVIGHRNRIVTLDGDVISASGAISGGKNKQARSSILAQNQELADLEKNVGQMSKKLAEQEVYLKELKAQHEDIQAKLSQLNTAINETKNTKRDLVDQQSLIESRFSEYQKQVKAYTFEKTQQSEGLSTEEQLKQNEATVKQIETQLENNQAEITQLKADLAEKRSLSDKVANDFQAVHEEMAIATEKLQQLQRSRQAKANQLEQTQATQTEKQAELTRLNQGGTGADPVKIAAEIERSAELKQQLQEQITVGQAQFELNKQQLADQNATLEQTQQLAQLANDDAQKIETKLARVDTVTEQQMDKLAETYHVSYADVADNELDTPIETVLSQLKLLKRGLDEIGEVNVGAIEEFKRVKERHDFLTKQQDDLVTSKDQLLATMDKMDVEVQKRFKESFDLVAAQFSKTFVQMFGGGQAKLILTEPEHLLTTGIDIMAQPPGKKFQNMRLLSGGERSLTAITLLFAILNVKPIPFCILDEAESALDPANVDRFANYLSHFDGETQFIVITHRKETMVYADSLYGVTMQESGISKMVSVNLDELVS</sequence>
<dbReference type="PIRSF" id="PIRSF005719">
    <property type="entry name" value="SMC"/>
    <property type="match status" value="1"/>
</dbReference>
<comment type="similarity">
    <text evidence="7">Belongs to the SMC family.</text>
</comment>
<protein>
    <recommendedName>
        <fullName evidence="7">Chromosome partition protein Smc</fullName>
    </recommendedName>
</protein>
<dbReference type="GO" id="GO:0003677">
    <property type="term" value="F:DNA binding"/>
    <property type="evidence" value="ECO:0007669"/>
    <property type="project" value="UniProtKB-UniRule"/>
</dbReference>
<evidence type="ECO:0000313" key="10">
    <source>
        <dbReference type="Proteomes" id="UP000028700"/>
    </source>
</evidence>
<dbReference type="GO" id="GO:0005524">
    <property type="term" value="F:ATP binding"/>
    <property type="evidence" value="ECO:0007669"/>
    <property type="project" value="UniProtKB-UniRule"/>
</dbReference>
<feature type="domain" description="SMC hinge" evidence="8">
    <location>
        <begin position="519"/>
        <end position="638"/>
    </location>
</feature>
<dbReference type="Pfam" id="PF06470">
    <property type="entry name" value="SMC_hinge"/>
    <property type="match status" value="1"/>
</dbReference>
<organism evidence="9 10">
    <name type="scientific">Secundilactobacillus oryzae JCM 18671</name>
    <dbReference type="NCBI Taxonomy" id="1291743"/>
    <lineage>
        <taxon>Bacteria</taxon>
        <taxon>Bacillati</taxon>
        <taxon>Bacillota</taxon>
        <taxon>Bacilli</taxon>
        <taxon>Lactobacillales</taxon>
        <taxon>Lactobacillaceae</taxon>
        <taxon>Secundilactobacillus</taxon>
    </lineage>
</organism>
<dbReference type="HAMAP" id="MF_01894">
    <property type="entry name" value="Smc_prok"/>
    <property type="match status" value="1"/>
</dbReference>
<comment type="subunit">
    <text evidence="7">Homodimer.</text>
</comment>
<dbReference type="NCBIfam" id="TIGR02168">
    <property type="entry name" value="SMC_prok_B"/>
    <property type="match status" value="1"/>
</dbReference>
<dbReference type="GO" id="GO:0005737">
    <property type="term" value="C:cytoplasm"/>
    <property type="evidence" value="ECO:0007669"/>
    <property type="project" value="UniProtKB-SubCell"/>
</dbReference>
<dbReference type="Gene3D" id="1.10.287.1490">
    <property type="match status" value="1"/>
</dbReference>
<dbReference type="GO" id="GO:0005694">
    <property type="term" value="C:chromosome"/>
    <property type="evidence" value="ECO:0007669"/>
    <property type="project" value="InterPro"/>
</dbReference>
<comment type="caution">
    <text evidence="9">The sequence shown here is derived from an EMBL/GenBank/DDBJ whole genome shotgun (WGS) entry which is preliminary data.</text>
</comment>
<dbReference type="GO" id="GO:0016887">
    <property type="term" value="F:ATP hydrolysis activity"/>
    <property type="evidence" value="ECO:0007669"/>
    <property type="project" value="InterPro"/>
</dbReference>
<dbReference type="SUPFAM" id="SSF75553">
    <property type="entry name" value="Smc hinge domain"/>
    <property type="match status" value="1"/>
</dbReference>